<gene>
    <name evidence="3" type="ORF">M438DRAFT_272709</name>
</gene>
<reference evidence="3 4" key="1">
    <citation type="journal article" date="2014" name="BMC Genomics">
        <title>Genome sequencing of four Aureobasidium pullulans varieties: biotechnological potential, stress tolerance, and description of new species.</title>
        <authorList>
            <person name="Gostin Ar C."/>
            <person name="Ohm R.A."/>
            <person name="Kogej T."/>
            <person name="Sonjak S."/>
            <person name="Turk M."/>
            <person name="Zajc J."/>
            <person name="Zalar P."/>
            <person name="Grube M."/>
            <person name="Sun H."/>
            <person name="Han J."/>
            <person name="Sharma A."/>
            <person name="Chiniquy J."/>
            <person name="Ngan C.Y."/>
            <person name="Lipzen A."/>
            <person name="Barry K."/>
            <person name="Grigoriev I.V."/>
            <person name="Gunde-Cimerman N."/>
        </authorList>
    </citation>
    <scope>NUCLEOTIDE SEQUENCE [LARGE SCALE GENOMIC DNA]</scope>
    <source>
        <strain evidence="3 4">EXF-150</strain>
    </source>
</reference>
<dbReference type="OrthoDB" id="3800526at2759"/>
<sequence>MRVPIVTTVICSSCALALAGNSGLCDRIREEGALKPKDAKETVGPWAQGQYDEWKNSNLSGADKRFWSWFHHKWAPDMAESVIDCKLSKSCSPVSCRFVDDTQDPDDQFNAYWTLESVSNYHNMAFEIKEANEKAWLEVRGDLATLMEKFSDGKNIEQHKADHDQHWKIVSHIVITIALLASAIATVLTAGAAGESIAILGLLTVSKASMTVFAAQTGLIGSAAVAAISFGSDFMEGKDYVSKMSALLGKAQKKNHELVTDTFDQQMLSFLGGEYSSPNSSESSLAQMVETGRYVNTTTVYTPEQNKQLRNVWTASYISNIWNTERTYIVMADAKGGCASDKRGYRPLRVCLDEVPDYVFYVFTKTHIREGTPGSCLIRGPLGYQFLKEFTGFTLEDVVRASYVYSRYHGYNVDGEAEQADMVDNFFSANQIKDGGIAHGLFNLPILYSPGGQAISAINTKRGRNFPCMAAALPWSRSNSESQISSLGSRSPNSWTGNDPDTMFQFLNVTGLYQSGDYWKTCKRSRKTRGNHCKRDTSVNWTNKFPENQHKKATHPFKRCKYRKFKFVGCDRPNNNGYDANKPKQCKNGPKAFGDTEWKLPGDTTYEVGGVSIDELQGYAGDLLAEEAQEYDRDISDEAEEASEGYQSGWTDDEHGADLDEDSDLEEEEGTLPT</sequence>
<evidence type="ECO:0000256" key="2">
    <source>
        <dbReference type="SAM" id="SignalP"/>
    </source>
</evidence>
<feature type="compositionally biased region" description="Acidic residues" evidence="1">
    <location>
        <begin position="659"/>
        <end position="674"/>
    </location>
</feature>
<dbReference type="HOGENOM" id="CLU_407662_0_0_1"/>
<evidence type="ECO:0000313" key="3">
    <source>
        <dbReference type="EMBL" id="KEQ85191.1"/>
    </source>
</evidence>
<keyword evidence="2" id="KW-0732">Signal</keyword>
<keyword evidence="4" id="KW-1185">Reference proteome</keyword>
<proteinExistence type="predicted"/>
<feature type="chain" id="PRO_5001703125" evidence="2">
    <location>
        <begin position="20"/>
        <end position="674"/>
    </location>
</feature>
<feature type="region of interest" description="Disordered" evidence="1">
    <location>
        <begin position="627"/>
        <end position="674"/>
    </location>
</feature>
<dbReference type="AlphaFoldDB" id="A0A074YED3"/>
<organism evidence="3 4">
    <name type="scientific">Aureobasidium pullulans EXF-150</name>
    <dbReference type="NCBI Taxonomy" id="1043002"/>
    <lineage>
        <taxon>Eukaryota</taxon>
        <taxon>Fungi</taxon>
        <taxon>Dikarya</taxon>
        <taxon>Ascomycota</taxon>
        <taxon>Pezizomycotina</taxon>
        <taxon>Dothideomycetes</taxon>
        <taxon>Dothideomycetidae</taxon>
        <taxon>Dothideales</taxon>
        <taxon>Saccotheciaceae</taxon>
        <taxon>Aureobasidium</taxon>
    </lineage>
</organism>
<dbReference type="Proteomes" id="UP000030706">
    <property type="component" value="Unassembled WGS sequence"/>
</dbReference>
<name>A0A074YED3_AURPU</name>
<accession>A0A074YED3</accession>
<protein>
    <submittedName>
        <fullName evidence="3">Uncharacterized protein</fullName>
    </submittedName>
</protein>
<evidence type="ECO:0000313" key="4">
    <source>
        <dbReference type="Proteomes" id="UP000030706"/>
    </source>
</evidence>
<evidence type="ECO:0000256" key="1">
    <source>
        <dbReference type="SAM" id="MobiDB-lite"/>
    </source>
</evidence>
<feature type="signal peptide" evidence="2">
    <location>
        <begin position="1"/>
        <end position="19"/>
    </location>
</feature>
<dbReference type="EMBL" id="KL584981">
    <property type="protein sequence ID" value="KEQ85191.1"/>
    <property type="molecule type" value="Genomic_DNA"/>
</dbReference>
<dbReference type="RefSeq" id="XP_029761378.1">
    <property type="nucleotide sequence ID" value="XM_029900581.1"/>
</dbReference>
<dbReference type="GeneID" id="40742887"/>